<dbReference type="OrthoDB" id="2413390at2759"/>
<proteinExistence type="predicted"/>
<dbReference type="EMBL" id="CAMKVN010004416">
    <property type="protein sequence ID" value="CAI2187021.1"/>
    <property type="molecule type" value="Genomic_DNA"/>
</dbReference>
<gene>
    <name evidence="1" type="ORF">FWILDA_LOCUS12867</name>
</gene>
<accession>A0A9W4SZY6</accession>
<keyword evidence="2" id="KW-1185">Reference proteome</keyword>
<dbReference type="Proteomes" id="UP001153678">
    <property type="component" value="Unassembled WGS sequence"/>
</dbReference>
<organism evidence="1 2">
    <name type="scientific">Funneliformis geosporum</name>
    <dbReference type="NCBI Taxonomy" id="1117311"/>
    <lineage>
        <taxon>Eukaryota</taxon>
        <taxon>Fungi</taxon>
        <taxon>Fungi incertae sedis</taxon>
        <taxon>Mucoromycota</taxon>
        <taxon>Glomeromycotina</taxon>
        <taxon>Glomeromycetes</taxon>
        <taxon>Glomerales</taxon>
        <taxon>Glomeraceae</taxon>
        <taxon>Funneliformis</taxon>
    </lineage>
</organism>
<protein>
    <submittedName>
        <fullName evidence="1">18973_t:CDS:1</fullName>
    </submittedName>
</protein>
<evidence type="ECO:0000313" key="1">
    <source>
        <dbReference type="EMBL" id="CAI2187021.1"/>
    </source>
</evidence>
<reference evidence="1" key="1">
    <citation type="submission" date="2022-08" db="EMBL/GenBank/DDBJ databases">
        <authorList>
            <person name="Kallberg Y."/>
            <person name="Tangrot J."/>
            <person name="Rosling A."/>
        </authorList>
    </citation>
    <scope>NUCLEOTIDE SEQUENCE</scope>
    <source>
        <strain evidence="1">Wild A</strain>
    </source>
</reference>
<name>A0A9W4SZY6_9GLOM</name>
<evidence type="ECO:0000313" key="2">
    <source>
        <dbReference type="Proteomes" id="UP001153678"/>
    </source>
</evidence>
<dbReference type="AlphaFoldDB" id="A0A9W4SZY6"/>
<sequence length="514" mass="60774">MEYKIIKSNQYNEIDKVISYKFNNIFGENISQLKEITNSKWMIAISNIQHNFIFVAISYVTEFDMLAKKGKGVSIQFETPEIIINVNEEATIENDEKSLSEAGFNQSINGRTVIYKIAIDLLKKSEQEEETIVKKVEIFKEEKIGGIVSFVHGDYNSSKIAKTYCFIFNAGGIYKLTICEIVDNCLMNLEHFDYPRRLIIELDTFYKTKSCIFRIKNCIFDHYFYIEQYREGIQVMQLYDLRTMQIQQIFNIYEEKNYSSKYSKSVLAISKNKQMIAFSSGYGKLALYLIENGIEIIRKDFGRNTKIIASDFKDDNKLMVIIKKANQNSISMLIWHLYTNKFQQHYVDLNEVENEVEESILYIAKIPESDNHIVFHQNVESKVAQPFKDNAEPWIADKYKGTWVYLNHEESMQLYIGKCTLQVWRKIEQKEKFVLEYFWANEDYENEHTLQILELKVYENGFLLELKQQDERQVQIKWLYKNNEDHVDLIRHACDALALLNYQRNKLIGYENQH</sequence>
<feature type="non-terminal residue" evidence="1">
    <location>
        <position position="1"/>
    </location>
</feature>
<comment type="caution">
    <text evidence="1">The sequence shown here is derived from an EMBL/GenBank/DDBJ whole genome shotgun (WGS) entry which is preliminary data.</text>
</comment>